<proteinExistence type="predicted"/>
<dbReference type="Gene3D" id="3.40.390.10">
    <property type="entry name" value="Collagenase (Catalytic Domain)"/>
    <property type="match status" value="1"/>
</dbReference>
<dbReference type="KEGG" id="psty:BFS30_13145"/>
<dbReference type="SUPFAM" id="SSF55486">
    <property type="entry name" value="Metalloproteases ('zincins'), catalytic domain"/>
    <property type="match status" value="1"/>
</dbReference>
<dbReference type="OrthoDB" id="626541at2"/>
<keyword evidence="2" id="KW-1185">Reference proteome</keyword>
<dbReference type="InterPro" id="IPR024079">
    <property type="entry name" value="MetalloPept_cat_dom_sf"/>
</dbReference>
<name>A0A1D7QH92_9SPHI</name>
<sequence>MLILEYYDLTNLIPIMIKNLKNIASIALIALAISSCSKTKDAPLVNEPQQEKNDKVYNYIRSLGFPSSSIVDLGTEYMVEEDISFPKNMDVPVTDGSPKLEQYYTGTLVSPANAANIKVFVDPSMASMNAEITSAIAQWNAVAGSALNFSIVAAAPYDIRITNVNLGNGVCGSGTFPSGGRAGNLIRINKAYIAGNSFAQRARTICHEFGHNISFRHTNWAAIGESSAINVPGVGGTDALSIMNGGQCGSGATVLSVKDKAATAALY</sequence>
<evidence type="ECO:0008006" key="3">
    <source>
        <dbReference type="Google" id="ProtNLM"/>
    </source>
</evidence>
<dbReference type="InterPro" id="IPR024653">
    <property type="entry name" value="Peptidase_M10/M27/M57"/>
</dbReference>
<dbReference type="EMBL" id="CP017141">
    <property type="protein sequence ID" value="AOM78042.1"/>
    <property type="molecule type" value="Genomic_DNA"/>
</dbReference>
<evidence type="ECO:0000313" key="1">
    <source>
        <dbReference type="EMBL" id="AOM78042.1"/>
    </source>
</evidence>
<dbReference type="Pfam" id="PF12388">
    <property type="entry name" value="Peptidase_M57"/>
    <property type="match status" value="1"/>
</dbReference>
<dbReference type="GO" id="GO:0008237">
    <property type="term" value="F:metallopeptidase activity"/>
    <property type="evidence" value="ECO:0007669"/>
    <property type="project" value="InterPro"/>
</dbReference>
<protein>
    <recommendedName>
        <fullName evidence="3">Dual-action HEIGH metallo-peptidase</fullName>
    </recommendedName>
</protein>
<dbReference type="Proteomes" id="UP000094313">
    <property type="component" value="Chromosome"/>
</dbReference>
<dbReference type="AlphaFoldDB" id="A0A1D7QH92"/>
<evidence type="ECO:0000313" key="2">
    <source>
        <dbReference type="Proteomes" id="UP000094313"/>
    </source>
</evidence>
<organism evidence="1 2">
    <name type="scientific">Pedobacter steynii</name>
    <dbReference type="NCBI Taxonomy" id="430522"/>
    <lineage>
        <taxon>Bacteria</taxon>
        <taxon>Pseudomonadati</taxon>
        <taxon>Bacteroidota</taxon>
        <taxon>Sphingobacteriia</taxon>
        <taxon>Sphingobacteriales</taxon>
        <taxon>Sphingobacteriaceae</taxon>
        <taxon>Pedobacter</taxon>
    </lineage>
</organism>
<reference evidence="1 2" key="1">
    <citation type="submission" date="2016-08" db="EMBL/GenBank/DDBJ databases">
        <authorList>
            <person name="Seilhamer J.J."/>
        </authorList>
    </citation>
    <scope>NUCLEOTIDE SEQUENCE [LARGE SCALE GENOMIC DNA]</scope>
    <source>
        <strain evidence="1 2">DX4</strain>
    </source>
</reference>
<accession>A0A1D7QH92</accession>
<gene>
    <name evidence="1" type="ORF">BFS30_13145</name>
</gene>